<feature type="chain" id="PRO_5046525441" evidence="1">
    <location>
        <begin position="28"/>
        <end position="257"/>
    </location>
</feature>
<dbReference type="PANTHER" id="PTHR30383:SF27">
    <property type="entry name" value="SPORE GERMINATION LIPASE LIPC"/>
    <property type="match status" value="1"/>
</dbReference>
<dbReference type="SUPFAM" id="SSF52266">
    <property type="entry name" value="SGNH hydrolase"/>
    <property type="match status" value="1"/>
</dbReference>
<evidence type="ECO:0000259" key="2">
    <source>
        <dbReference type="Pfam" id="PF13472"/>
    </source>
</evidence>
<sequence>MKKLQLILAFLFAGILFWHNNSTVLQAHNKTFVLTAVGDSLTYGVGDSTKRGGYTYLIKKPLKKATKAKVIVNNYGISGQTSAQIVKRFQKDRELQKSLQKSKIITITAGGNDVMAALRKHGVDLSAKQLLSYQNQYDAHLNKMIQISRHFNPHAPIYVFSIYNPYEIYFKKAQGMKAAVKNWNKSTRQIAQDNYRVHYVDITKLATPKKIVYSKKDKTTTNPLLYKKDYFHPNNQGYRLMTNLLWQQMKRTKAQWR</sequence>
<evidence type="ECO:0000256" key="1">
    <source>
        <dbReference type="SAM" id="SignalP"/>
    </source>
</evidence>
<protein>
    <submittedName>
        <fullName evidence="3">GDSL-type esterase/lipase family protein</fullName>
    </submittedName>
</protein>
<feature type="domain" description="SGNH hydrolase-type esterase" evidence="2">
    <location>
        <begin position="36"/>
        <end position="240"/>
    </location>
</feature>
<dbReference type="InterPro" id="IPR013830">
    <property type="entry name" value="SGNH_hydro"/>
</dbReference>
<dbReference type="Pfam" id="PF13472">
    <property type="entry name" value="Lipase_GDSL_2"/>
    <property type="match status" value="1"/>
</dbReference>
<gene>
    <name evidence="3" type="ORF">MOO47_00465</name>
</gene>
<reference evidence="3 4" key="1">
    <citation type="journal article" date="2022" name="Int. J. Syst. Evol. Microbiol.">
        <title>Apilactobacillus apisilvae sp. nov., Nicolia spurrieriana gen. nov. sp. nov., Bombilactobacillus folatiphilus sp. nov. and Bombilactobacillus thymidiniphilus sp. nov., four new lactic acid bacterial isolates from stingless bees Tetragonula carbonaria and Austroplebeia australis.</title>
        <authorList>
            <person name="Oliphant S.A."/>
            <person name="Watson-Haigh N.S."/>
            <person name="Sumby K.M."/>
            <person name="Gardner J."/>
            <person name="Groom S."/>
            <person name="Jiranek V."/>
        </authorList>
    </citation>
    <scope>NUCLEOTIDE SEQUENCE [LARGE SCALE GENOMIC DNA]</scope>
    <source>
        <strain evidence="3 4">SG4_A1</strain>
    </source>
</reference>
<dbReference type="PANTHER" id="PTHR30383">
    <property type="entry name" value="THIOESTERASE 1/PROTEASE 1/LYSOPHOSPHOLIPASE L1"/>
    <property type="match status" value="1"/>
</dbReference>
<dbReference type="Gene3D" id="3.40.50.1110">
    <property type="entry name" value="SGNH hydrolase"/>
    <property type="match status" value="1"/>
</dbReference>
<proteinExistence type="predicted"/>
<feature type="signal peptide" evidence="1">
    <location>
        <begin position="1"/>
        <end position="27"/>
    </location>
</feature>
<evidence type="ECO:0000313" key="3">
    <source>
        <dbReference type="EMBL" id="UQS83710.1"/>
    </source>
</evidence>
<accession>A0ABY4PDL6</accession>
<dbReference type="Proteomes" id="UP000831947">
    <property type="component" value="Chromosome"/>
</dbReference>
<evidence type="ECO:0000313" key="4">
    <source>
        <dbReference type="Proteomes" id="UP000831947"/>
    </source>
</evidence>
<keyword evidence="4" id="KW-1185">Reference proteome</keyword>
<dbReference type="InterPro" id="IPR051532">
    <property type="entry name" value="Ester_Hydrolysis_Enzymes"/>
</dbReference>
<name>A0ABY4PDL6_9LACO</name>
<keyword evidence="1" id="KW-0732">Signal</keyword>
<dbReference type="EMBL" id="CP093365">
    <property type="protein sequence ID" value="UQS83710.1"/>
    <property type="molecule type" value="Genomic_DNA"/>
</dbReference>
<organism evidence="3 4">
    <name type="scientific">Bombilactobacillus thymidiniphilus</name>
    <dbReference type="NCBI Taxonomy" id="2923363"/>
    <lineage>
        <taxon>Bacteria</taxon>
        <taxon>Bacillati</taxon>
        <taxon>Bacillota</taxon>
        <taxon>Bacilli</taxon>
        <taxon>Lactobacillales</taxon>
        <taxon>Lactobacillaceae</taxon>
        <taxon>Bombilactobacillus</taxon>
    </lineage>
</organism>
<dbReference type="RefSeq" id="WP_249512895.1">
    <property type="nucleotide sequence ID" value="NZ_CP093365.1"/>
</dbReference>
<dbReference type="InterPro" id="IPR036514">
    <property type="entry name" value="SGNH_hydro_sf"/>
</dbReference>